<comment type="caution">
    <text evidence="12">The sequence shown here is derived from an EMBL/GenBank/DDBJ whole genome shotgun (WGS) entry which is preliminary data.</text>
</comment>
<reference evidence="12 13" key="1">
    <citation type="submission" date="2017-01" db="EMBL/GenBank/DDBJ databases">
        <title>Genome Sequencing of a Marine Spirillum, Oceanospirillum multiglobuliferum ATCC 33336, from Japan.</title>
        <authorList>
            <person name="Carney J.G."/>
            <person name="Trachtenberg A.M."/>
            <person name="Rheaume B.A."/>
            <person name="Linnane J.D."/>
            <person name="Pitts N.L."/>
            <person name="Mykles D.L."/>
            <person name="Maclea K.S."/>
        </authorList>
    </citation>
    <scope>NUCLEOTIDE SEQUENCE [LARGE SCALE GENOMIC DNA]</scope>
    <source>
        <strain evidence="12 13">ATCC 33336</strain>
    </source>
</reference>
<dbReference type="FunFam" id="3.50.50.60:FF:000113">
    <property type="entry name" value="NADPH-dependent 2,4-dienoyl-CoA reductase"/>
    <property type="match status" value="1"/>
</dbReference>
<keyword evidence="9" id="KW-0411">Iron-sulfur</keyword>
<evidence type="ECO:0000313" key="12">
    <source>
        <dbReference type="EMBL" id="OPX56728.1"/>
    </source>
</evidence>
<dbReference type="FunFam" id="3.20.20.70:FF:000082">
    <property type="entry name" value="NADPH-dependent 2,4-dienoyl-CoA reductase"/>
    <property type="match status" value="1"/>
</dbReference>
<evidence type="ECO:0000256" key="5">
    <source>
        <dbReference type="ARBA" id="ARBA00022643"/>
    </source>
</evidence>
<dbReference type="InterPro" id="IPR023753">
    <property type="entry name" value="FAD/NAD-binding_dom"/>
</dbReference>
<keyword evidence="8" id="KW-0408">Iron</keyword>
<dbReference type="AlphaFoldDB" id="A0A1V4T988"/>
<dbReference type="OrthoDB" id="8523426at2"/>
<gene>
    <name evidence="12" type="primary">fadH</name>
    <name evidence="12" type="ORF">BTE48_02235</name>
</gene>
<feature type="domain" description="NADH:flavin oxidoreductase/NADH oxidase N-terminal" evidence="10">
    <location>
        <begin position="25"/>
        <end position="350"/>
    </location>
</feature>
<dbReference type="Proteomes" id="UP000191418">
    <property type="component" value="Unassembled WGS sequence"/>
</dbReference>
<dbReference type="InterPro" id="IPR001155">
    <property type="entry name" value="OxRdtase_FMN_N"/>
</dbReference>
<evidence type="ECO:0000259" key="10">
    <source>
        <dbReference type="Pfam" id="PF00724"/>
    </source>
</evidence>
<proteinExistence type="inferred from homology"/>
<evidence type="ECO:0000256" key="6">
    <source>
        <dbReference type="ARBA" id="ARBA00022723"/>
    </source>
</evidence>
<evidence type="ECO:0000256" key="8">
    <source>
        <dbReference type="ARBA" id="ARBA00023004"/>
    </source>
</evidence>
<evidence type="ECO:0000256" key="7">
    <source>
        <dbReference type="ARBA" id="ARBA00023002"/>
    </source>
</evidence>
<evidence type="ECO:0000256" key="1">
    <source>
        <dbReference type="ARBA" id="ARBA00001917"/>
    </source>
</evidence>
<dbReference type="EMBL" id="MTSM01000002">
    <property type="protein sequence ID" value="OPX56728.1"/>
    <property type="molecule type" value="Genomic_DNA"/>
</dbReference>
<evidence type="ECO:0000256" key="3">
    <source>
        <dbReference type="ARBA" id="ARBA00011048"/>
    </source>
</evidence>
<dbReference type="Gene3D" id="3.40.50.720">
    <property type="entry name" value="NAD(P)-binding Rossmann-like Domain"/>
    <property type="match status" value="1"/>
</dbReference>
<dbReference type="PANTHER" id="PTHR42917:SF2">
    <property type="entry name" value="2,4-DIENOYL-COA REDUCTASE [(2E)-ENOYL-COA-PRODUCING]"/>
    <property type="match status" value="1"/>
</dbReference>
<evidence type="ECO:0000256" key="4">
    <source>
        <dbReference type="ARBA" id="ARBA00022630"/>
    </source>
</evidence>
<dbReference type="InterPro" id="IPR013785">
    <property type="entry name" value="Aldolase_TIM"/>
</dbReference>
<keyword evidence="7" id="KW-0560">Oxidoreductase</keyword>
<dbReference type="PRINTS" id="PR00368">
    <property type="entry name" value="FADPNR"/>
</dbReference>
<dbReference type="InterPro" id="IPR051793">
    <property type="entry name" value="NADH:flavin_oxidoreductase"/>
</dbReference>
<sequence>MTSDEDLTVTQHINNAAQHSAYPHLFQPLDLGFVTLPNRTLMGSMHTNLEESPNGFARLAAFYAERAKNGVALIVTGGIAPNKEGAVFEGSAKMSTPEEAEHHKVMTQAVHEAGGRICMQILHAGRYAYSQRSVAPSAIQAPINPFPPHELTAEEVEQQIADYVNCAALAQCAGYDGVEIMGSEGYLINQFIAARTNKRTDSWGGSFDNRTRFATEIVRQVREKVGAEFIIIFRLSMLDLVEGGSDWEEVVELGKRIEAAGATLINTGIGWHEARVPTIATSVPRAAFTRVTQQMKQQLSIPLITTNRINTPEIAEQVLADGHADMVSMARPFLADPAFVSKAAQNRADEINTCIGCNQACLDHTFQMKLTSCLVNPRACHETEIEIQPAQQSKKIAVVGAGPAGLSAATVAAERGHQVTLFDAASEIGGQFNYAKQIPGKEEFYETLRYFKRRIEVTGVSLQLNTYVQAEDLIAFDEVILATGITPRTPEIEGIDHPKVISYIEAITKAKPIGQKVAVIGAGGIGFDVSELITQKGPSASLNIDEFMQEWGVDLTVQHRGGVEGVAMHNPEPARQVWLLQRKTSKPGAGLGKTTGWIHRAALQKRNVTMLSGCEYQKVDDQGLHLSLNGEAQLLAVDTVILCAGQTPNRTLEAGLIAQGQKPHLIGGADVAAELDAKRAIDQGLRLAVTL</sequence>
<evidence type="ECO:0000313" key="13">
    <source>
        <dbReference type="Proteomes" id="UP000191418"/>
    </source>
</evidence>
<dbReference type="CDD" id="cd02930">
    <property type="entry name" value="DCR_FMN"/>
    <property type="match status" value="1"/>
</dbReference>
<dbReference type="PANTHER" id="PTHR42917">
    <property type="entry name" value="2,4-DIENOYL-COA REDUCTASE"/>
    <property type="match status" value="1"/>
</dbReference>
<keyword evidence="4" id="KW-0285">Flavoprotein</keyword>
<dbReference type="SUPFAM" id="SSF51905">
    <property type="entry name" value="FAD/NAD(P)-binding domain"/>
    <property type="match status" value="1"/>
</dbReference>
<keyword evidence="13" id="KW-1185">Reference proteome</keyword>
<evidence type="ECO:0000256" key="9">
    <source>
        <dbReference type="ARBA" id="ARBA00023014"/>
    </source>
</evidence>
<comment type="cofactor">
    <cofactor evidence="2">
        <name>[4Fe-4S] cluster</name>
        <dbReference type="ChEBI" id="CHEBI:49883"/>
    </cofactor>
</comment>
<dbReference type="PRINTS" id="PR00411">
    <property type="entry name" value="PNDRDTASEI"/>
</dbReference>
<evidence type="ECO:0000256" key="2">
    <source>
        <dbReference type="ARBA" id="ARBA00001966"/>
    </source>
</evidence>
<keyword evidence="6" id="KW-0479">Metal-binding</keyword>
<dbReference type="GO" id="GO:0046872">
    <property type="term" value="F:metal ion binding"/>
    <property type="evidence" value="ECO:0007669"/>
    <property type="project" value="UniProtKB-KW"/>
</dbReference>
<dbReference type="Pfam" id="PF07992">
    <property type="entry name" value="Pyr_redox_2"/>
    <property type="match status" value="1"/>
</dbReference>
<dbReference type="GO" id="GO:0033543">
    <property type="term" value="P:fatty acid beta-oxidation, unsaturated, even number, reductase/isomerase pathway"/>
    <property type="evidence" value="ECO:0007669"/>
    <property type="project" value="TreeGrafter"/>
</dbReference>
<dbReference type="GO" id="GO:0008670">
    <property type="term" value="F:2,4-dienoyl-CoA reductase (NADPH) activity"/>
    <property type="evidence" value="ECO:0007669"/>
    <property type="project" value="TreeGrafter"/>
</dbReference>
<protein>
    <submittedName>
        <fullName evidence="12">NADPH-dependent 2,4-dienoyl-CoA reductase</fullName>
    </submittedName>
</protein>
<dbReference type="Gene3D" id="3.20.20.70">
    <property type="entry name" value="Aldolase class I"/>
    <property type="match status" value="1"/>
</dbReference>
<keyword evidence="5" id="KW-0288">FMN</keyword>
<dbReference type="InterPro" id="IPR036188">
    <property type="entry name" value="FAD/NAD-bd_sf"/>
</dbReference>
<dbReference type="Pfam" id="PF00724">
    <property type="entry name" value="Oxidored_FMN"/>
    <property type="match status" value="1"/>
</dbReference>
<comment type="cofactor">
    <cofactor evidence="1">
        <name>FMN</name>
        <dbReference type="ChEBI" id="CHEBI:58210"/>
    </cofactor>
</comment>
<feature type="domain" description="FAD/NAD(P)-binding" evidence="11">
    <location>
        <begin position="395"/>
        <end position="654"/>
    </location>
</feature>
<dbReference type="SUPFAM" id="SSF51395">
    <property type="entry name" value="FMN-linked oxidoreductases"/>
    <property type="match status" value="1"/>
</dbReference>
<organism evidence="12 13">
    <name type="scientific">Oceanospirillum multiglobuliferum</name>
    <dbReference type="NCBI Taxonomy" id="64969"/>
    <lineage>
        <taxon>Bacteria</taxon>
        <taxon>Pseudomonadati</taxon>
        <taxon>Pseudomonadota</taxon>
        <taxon>Gammaproteobacteria</taxon>
        <taxon>Oceanospirillales</taxon>
        <taxon>Oceanospirillaceae</taxon>
        <taxon>Oceanospirillum</taxon>
    </lineage>
</organism>
<dbReference type="Gene3D" id="3.50.50.60">
    <property type="entry name" value="FAD/NAD(P)-binding domain"/>
    <property type="match status" value="1"/>
</dbReference>
<dbReference type="GO" id="GO:0010181">
    <property type="term" value="F:FMN binding"/>
    <property type="evidence" value="ECO:0007669"/>
    <property type="project" value="InterPro"/>
</dbReference>
<comment type="similarity">
    <text evidence="3">In the N-terminal section; belongs to the NADH:flavin oxidoreductase/NADH oxidase family.</text>
</comment>
<evidence type="ECO:0000259" key="11">
    <source>
        <dbReference type="Pfam" id="PF07992"/>
    </source>
</evidence>
<dbReference type="STRING" id="64969.SAMN02745127_00393"/>
<accession>A0A1V4T988</accession>
<name>A0A1V4T988_9GAMM</name>
<dbReference type="GO" id="GO:0051536">
    <property type="term" value="F:iron-sulfur cluster binding"/>
    <property type="evidence" value="ECO:0007669"/>
    <property type="project" value="UniProtKB-KW"/>
</dbReference>